<proteinExistence type="predicted"/>
<feature type="non-terminal residue" evidence="2">
    <location>
        <position position="1"/>
    </location>
</feature>
<evidence type="ECO:0000256" key="1">
    <source>
        <dbReference type="SAM" id="MobiDB-lite"/>
    </source>
</evidence>
<evidence type="ECO:0000313" key="2">
    <source>
        <dbReference type="EMBL" id="ORZ39381.1"/>
    </source>
</evidence>
<name>A0A1Y2I078_9FUNG</name>
<accession>A0A1Y2I078</accession>
<gene>
    <name evidence="2" type="ORF">BCR44DRAFT_1426426</name>
</gene>
<reference evidence="2 3" key="1">
    <citation type="submission" date="2016-07" db="EMBL/GenBank/DDBJ databases">
        <title>Pervasive Adenine N6-methylation of Active Genes in Fungi.</title>
        <authorList>
            <consortium name="DOE Joint Genome Institute"/>
            <person name="Mondo S.J."/>
            <person name="Dannebaum R.O."/>
            <person name="Kuo R.C."/>
            <person name="Labutti K."/>
            <person name="Haridas S."/>
            <person name="Kuo A."/>
            <person name="Salamov A."/>
            <person name="Ahrendt S.R."/>
            <person name="Lipzen A."/>
            <person name="Sullivan W."/>
            <person name="Andreopoulos W.B."/>
            <person name="Clum A."/>
            <person name="Lindquist E."/>
            <person name="Daum C."/>
            <person name="Ramamoorthy G.K."/>
            <person name="Gryganskyi A."/>
            <person name="Culley D."/>
            <person name="Magnuson J.K."/>
            <person name="James T.Y."/>
            <person name="O'Malley M.A."/>
            <person name="Stajich J.E."/>
            <person name="Spatafora J.W."/>
            <person name="Visel A."/>
            <person name="Grigoriev I.V."/>
        </authorList>
    </citation>
    <scope>NUCLEOTIDE SEQUENCE [LARGE SCALE GENOMIC DNA]</scope>
    <source>
        <strain evidence="2 3">PL171</strain>
    </source>
</reference>
<protein>
    <submittedName>
        <fullName evidence="2">Uncharacterized protein</fullName>
    </submittedName>
</protein>
<dbReference type="AlphaFoldDB" id="A0A1Y2I078"/>
<sequence>GAGAKAGGGRGPRSAHARLRAWLADGGRRVRGSWLRSRSGQYGSGAASCRSGAAVPARAWLRRARSWSEGGGGVGRASGSLLKRTCTAGPSLAASVLGVSPDTNLDATTAFANVATVTSVAAVTTERRSRAEQSERGDHINAD</sequence>
<dbReference type="Proteomes" id="UP000193411">
    <property type="component" value="Unassembled WGS sequence"/>
</dbReference>
<keyword evidence="3" id="KW-1185">Reference proteome</keyword>
<feature type="compositionally biased region" description="Basic and acidic residues" evidence="1">
    <location>
        <begin position="125"/>
        <end position="143"/>
    </location>
</feature>
<evidence type="ECO:0000313" key="3">
    <source>
        <dbReference type="Proteomes" id="UP000193411"/>
    </source>
</evidence>
<dbReference type="EMBL" id="MCFL01000005">
    <property type="protein sequence ID" value="ORZ39381.1"/>
    <property type="molecule type" value="Genomic_DNA"/>
</dbReference>
<organism evidence="2 3">
    <name type="scientific">Catenaria anguillulae PL171</name>
    <dbReference type="NCBI Taxonomy" id="765915"/>
    <lineage>
        <taxon>Eukaryota</taxon>
        <taxon>Fungi</taxon>
        <taxon>Fungi incertae sedis</taxon>
        <taxon>Blastocladiomycota</taxon>
        <taxon>Blastocladiomycetes</taxon>
        <taxon>Blastocladiales</taxon>
        <taxon>Catenariaceae</taxon>
        <taxon>Catenaria</taxon>
    </lineage>
</organism>
<feature type="region of interest" description="Disordered" evidence="1">
    <location>
        <begin position="123"/>
        <end position="143"/>
    </location>
</feature>
<comment type="caution">
    <text evidence="2">The sequence shown here is derived from an EMBL/GenBank/DDBJ whole genome shotgun (WGS) entry which is preliminary data.</text>
</comment>